<name>A0A9P9EX46_9HYPO</name>
<feature type="transmembrane region" description="Helical" evidence="10">
    <location>
        <begin position="382"/>
        <end position="403"/>
    </location>
</feature>
<feature type="transmembrane region" description="Helical" evidence="10">
    <location>
        <begin position="228"/>
        <end position="248"/>
    </location>
</feature>
<feature type="transmembrane region" description="Helical" evidence="10">
    <location>
        <begin position="199"/>
        <end position="222"/>
    </location>
</feature>
<feature type="transmembrane region" description="Helical" evidence="10">
    <location>
        <begin position="109"/>
        <end position="128"/>
    </location>
</feature>
<keyword evidence="6 10" id="KW-0472">Membrane</keyword>
<feature type="transmembrane region" description="Helical" evidence="10">
    <location>
        <begin position="72"/>
        <end position="97"/>
    </location>
</feature>
<dbReference type="InterPro" id="IPR020846">
    <property type="entry name" value="MFS_dom"/>
</dbReference>
<feature type="region of interest" description="Disordered" evidence="9">
    <location>
        <begin position="521"/>
        <end position="551"/>
    </location>
</feature>
<feature type="compositionally biased region" description="Acidic residues" evidence="9">
    <location>
        <begin position="542"/>
        <end position="551"/>
    </location>
</feature>
<dbReference type="InterPro" id="IPR036259">
    <property type="entry name" value="MFS_trans_sf"/>
</dbReference>
<reference evidence="12" key="1">
    <citation type="journal article" date="2021" name="Nat. Commun.">
        <title>Genetic determinants of endophytism in the Arabidopsis root mycobiome.</title>
        <authorList>
            <person name="Mesny F."/>
            <person name="Miyauchi S."/>
            <person name="Thiergart T."/>
            <person name="Pickel B."/>
            <person name="Atanasova L."/>
            <person name="Karlsson M."/>
            <person name="Huettel B."/>
            <person name="Barry K.W."/>
            <person name="Haridas S."/>
            <person name="Chen C."/>
            <person name="Bauer D."/>
            <person name="Andreopoulos W."/>
            <person name="Pangilinan J."/>
            <person name="LaButti K."/>
            <person name="Riley R."/>
            <person name="Lipzen A."/>
            <person name="Clum A."/>
            <person name="Drula E."/>
            <person name="Henrissat B."/>
            <person name="Kohler A."/>
            <person name="Grigoriev I.V."/>
            <person name="Martin F.M."/>
            <person name="Hacquard S."/>
        </authorList>
    </citation>
    <scope>NUCLEOTIDE SEQUENCE</scope>
    <source>
        <strain evidence="12">MPI-CAGE-AT-0147</strain>
    </source>
</reference>
<evidence type="ECO:0000256" key="7">
    <source>
        <dbReference type="ARBA" id="ARBA00023180"/>
    </source>
</evidence>
<feature type="transmembrane region" description="Helical" evidence="10">
    <location>
        <begin position="343"/>
        <end position="361"/>
    </location>
</feature>
<evidence type="ECO:0000256" key="10">
    <source>
        <dbReference type="SAM" id="Phobius"/>
    </source>
</evidence>
<dbReference type="Gene3D" id="1.20.1250.20">
    <property type="entry name" value="MFS general substrate transporter like domains"/>
    <property type="match status" value="1"/>
</dbReference>
<proteinExistence type="inferred from homology"/>
<evidence type="ECO:0000256" key="5">
    <source>
        <dbReference type="ARBA" id="ARBA00022989"/>
    </source>
</evidence>
<dbReference type="GO" id="GO:0005886">
    <property type="term" value="C:plasma membrane"/>
    <property type="evidence" value="ECO:0007669"/>
    <property type="project" value="UniProtKB-SubCell"/>
</dbReference>
<accession>A0A9P9EX46</accession>
<evidence type="ECO:0000256" key="2">
    <source>
        <dbReference type="ARBA" id="ARBA00022448"/>
    </source>
</evidence>
<dbReference type="PROSITE" id="PS50850">
    <property type="entry name" value="MFS"/>
    <property type="match status" value="1"/>
</dbReference>
<evidence type="ECO:0000256" key="1">
    <source>
        <dbReference type="ARBA" id="ARBA00004651"/>
    </source>
</evidence>
<dbReference type="PANTHER" id="PTHR23502:SF186">
    <property type="entry name" value="MAJOR FACILITATOR SUPERFAMILY (MFS) PROFILE DOMAIN-CONTAINING PROTEIN"/>
    <property type="match status" value="1"/>
</dbReference>
<dbReference type="CDD" id="cd17323">
    <property type="entry name" value="MFS_Tpo1_MDR_like"/>
    <property type="match status" value="1"/>
</dbReference>
<gene>
    <name evidence="12" type="ORF">EDB81DRAFT_794708</name>
</gene>
<keyword evidence="13" id="KW-1185">Reference proteome</keyword>
<keyword evidence="4 10" id="KW-0812">Transmembrane</keyword>
<evidence type="ECO:0000313" key="12">
    <source>
        <dbReference type="EMBL" id="KAH7146231.1"/>
    </source>
</evidence>
<comment type="caution">
    <text evidence="12">The sequence shown here is derived from an EMBL/GenBank/DDBJ whole genome shotgun (WGS) entry which is preliminary data.</text>
</comment>
<comment type="subcellular location">
    <subcellularLocation>
        <location evidence="1">Cell membrane</location>
        <topology evidence="1">Multi-pass membrane protein</topology>
    </subcellularLocation>
</comment>
<keyword evidence="5 10" id="KW-1133">Transmembrane helix</keyword>
<evidence type="ECO:0000313" key="13">
    <source>
        <dbReference type="Proteomes" id="UP000738349"/>
    </source>
</evidence>
<evidence type="ECO:0000256" key="4">
    <source>
        <dbReference type="ARBA" id="ARBA00022692"/>
    </source>
</evidence>
<feature type="transmembrane region" description="Helical" evidence="10">
    <location>
        <begin position="409"/>
        <end position="430"/>
    </location>
</feature>
<keyword evidence="2" id="KW-0813">Transport</keyword>
<dbReference type="InterPro" id="IPR011701">
    <property type="entry name" value="MFS"/>
</dbReference>
<dbReference type="OrthoDB" id="446368at2759"/>
<feature type="domain" description="Major facilitator superfamily (MFS) profile" evidence="11">
    <location>
        <begin position="74"/>
        <end position="506"/>
    </location>
</feature>
<evidence type="ECO:0000256" key="9">
    <source>
        <dbReference type="SAM" id="MobiDB-lite"/>
    </source>
</evidence>
<evidence type="ECO:0000256" key="8">
    <source>
        <dbReference type="ARBA" id="ARBA00038459"/>
    </source>
</evidence>
<feature type="transmembrane region" description="Helical" evidence="10">
    <location>
        <begin position="140"/>
        <end position="159"/>
    </location>
</feature>
<dbReference type="GO" id="GO:0022857">
    <property type="term" value="F:transmembrane transporter activity"/>
    <property type="evidence" value="ECO:0007669"/>
    <property type="project" value="InterPro"/>
</dbReference>
<sequence length="594" mass="64513">MASEKPPQLDGEPVQHTTKIPYWRLVADQAGVTTDVVNYQYKGAGTESDPYLVVFIPNDPRNPMLFSDVKKWFITMTVAIATLAVALVSSAFTGGMAEIMMEFHISQEVATLGVSLFVLGFAIGPLLWAPLSELFGRQVLFIGTYAALTAFNAGCAGAQNPETLIILRFMAGAFGSSPLTNAGGVIADMFPASQRGLAMALFAAAPFLGPVLGPIIGGFLGMTEGWRWVMGFLAIFSGALLIIGALLVPETYAPVILRKRALQLSKTTGKHYVSSIDHQRGKITLGNAMKTALLRPWILLFKEPIVLLLSIYMAIIYGTLYMLFAAFPIVYQQNRGWNQGVGGLSFLGIMVGMLFAIAYTIPSNKRYIKIEQEHGGFAPPEARLYAAMIGSIALPIGLFWFAWTNSPSVHWMASIAAGVPFGFGMVLVFLSIMNYLIDSYTIFAASVLAANSVLRSLFGAAFPLFTSQMYDNLGIHWASTVPAFLALACVPFPFLFYKYGPAIRSKCKFAAQSAAFMRNLQESQDSSDETEKADEQTAQPEAELDDDDSTVADEPTFAAIRSRASTAGAASIRRKSYDGNPYDIDRVNTRESFA</sequence>
<feature type="transmembrane region" description="Helical" evidence="10">
    <location>
        <begin position="305"/>
        <end position="331"/>
    </location>
</feature>
<keyword evidence="3" id="KW-1003">Cell membrane</keyword>
<dbReference type="PANTHER" id="PTHR23502">
    <property type="entry name" value="MAJOR FACILITATOR SUPERFAMILY"/>
    <property type="match status" value="1"/>
</dbReference>
<feature type="transmembrane region" description="Helical" evidence="10">
    <location>
        <begin position="442"/>
        <end position="465"/>
    </location>
</feature>
<dbReference type="EMBL" id="JAGMUV010000008">
    <property type="protein sequence ID" value="KAH7146231.1"/>
    <property type="molecule type" value="Genomic_DNA"/>
</dbReference>
<evidence type="ECO:0000256" key="3">
    <source>
        <dbReference type="ARBA" id="ARBA00022475"/>
    </source>
</evidence>
<evidence type="ECO:0000256" key="6">
    <source>
        <dbReference type="ARBA" id="ARBA00023136"/>
    </source>
</evidence>
<dbReference type="FunFam" id="1.20.1250.20:FF:000266">
    <property type="entry name" value="MFS multidrug transporter, putative"/>
    <property type="match status" value="1"/>
</dbReference>
<dbReference type="Proteomes" id="UP000738349">
    <property type="component" value="Unassembled WGS sequence"/>
</dbReference>
<feature type="transmembrane region" description="Helical" evidence="10">
    <location>
        <begin position="477"/>
        <end position="497"/>
    </location>
</feature>
<dbReference type="SUPFAM" id="SSF103473">
    <property type="entry name" value="MFS general substrate transporter"/>
    <property type="match status" value="1"/>
</dbReference>
<comment type="similarity">
    <text evidence="8">Belongs to the major facilitator superfamily. DHA1 family. Polyamines/proton antiporter (TC 2.A.1.2.16) subfamily.</text>
</comment>
<evidence type="ECO:0000259" key="11">
    <source>
        <dbReference type="PROSITE" id="PS50850"/>
    </source>
</evidence>
<organism evidence="12 13">
    <name type="scientific">Dactylonectria macrodidyma</name>
    <dbReference type="NCBI Taxonomy" id="307937"/>
    <lineage>
        <taxon>Eukaryota</taxon>
        <taxon>Fungi</taxon>
        <taxon>Dikarya</taxon>
        <taxon>Ascomycota</taxon>
        <taxon>Pezizomycotina</taxon>
        <taxon>Sordariomycetes</taxon>
        <taxon>Hypocreomycetidae</taxon>
        <taxon>Hypocreales</taxon>
        <taxon>Nectriaceae</taxon>
        <taxon>Dactylonectria</taxon>
    </lineage>
</organism>
<feature type="transmembrane region" description="Helical" evidence="10">
    <location>
        <begin position="165"/>
        <end position="187"/>
    </location>
</feature>
<dbReference type="Pfam" id="PF07690">
    <property type="entry name" value="MFS_1"/>
    <property type="match status" value="1"/>
</dbReference>
<keyword evidence="7" id="KW-0325">Glycoprotein</keyword>
<protein>
    <submittedName>
        <fullName evidence="12">Major facilitator superfamily domain-containing protein</fullName>
    </submittedName>
</protein>
<dbReference type="AlphaFoldDB" id="A0A9P9EX46"/>